<dbReference type="Proteomes" id="UP001149079">
    <property type="component" value="Unassembled WGS sequence"/>
</dbReference>
<dbReference type="FunFam" id="3.40.720.10:FF:000052">
    <property type="entry name" value="Phosphatidylglycerol specific phospholipase, putative"/>
    <property type="match status" value="1"/>
</dbReference>
<comment type="caution">
    <text evidence="2">The sequence shown here is derived from an EMBL/GenBank/DDBJ whole genome shotgun (WGS) entry which is preliminary data.</text>
</comment>
<gene>
    <name evidence="2" type="ORF">N7515_001962</name>
</gene>
<dbReference type="InterPro" id="IPR017850">
    <property type="entry name" value="Alkaline_phosphatase_core_sf"/>
</dbReference>
<evidence type="ECO:0000313" key="3">
    <source>
        <dbReference type="Proteomes" id="UP001149079"/>
    </source>
</evidence>
<dbReference type="AlphaFoldDB" id="A0A9W9L7M4"/>
<dbReference type="EMBL" id="JAPQKL010000002">
    <property type="protein sequence ID" value="KAJ5143175.1"/>
    <property type="molecule type" value="Genomic_DNA"/>
</dbReference>
<reference evidence="2" key="2">
    <citation type="journal article" date="2023" name="IMA Fungus">
        <title>Comparative genomic study of the Penicillium genus elucidates a diverse pangenome and 15 lateral gene transfer events.</title>
        <authorList>
            <person name="Petersen C."/>
            <person name="Sorensen T."/>
            <person name="Nielsen M.R."/>
            <person name="Sondergaard T.E."/>
            <person name="Sorensen J.L."/>
            <person name="Fitzpatrick D.A."/>
            <person name="Frisvad J.C."/>
            <person name="Nielsen K.L."/>
        </authorList>
    </citation>
    <scope>NUCLEOTIDE SEQUENCE</scope>
    <source>
        <strain evidence="2">IBT 22155</strain>
    </source>
</reference>
<evidence type="ECO:0000313" key="2">
    <source>
        <dbReference type="EMBL" id="KAJ5143175.1"/>
    </source>
</evidence>
<protein>
    <submittedName>
        <fullName evidence="2">Phosphoesterase</fullName>
    </submittedName>
</protein>
<dbReference type="RefSeq" id="XP_056524819.1">
    <property type="nucleotide sequence ID" value="XM_056662706.1"/>
</dbReference>
<dbReference type="GO" id="GO:0009395">
    <property type="term" value="P:phospholipid catabolic process"/>
    <property type="evidence" value="ECO:0007669"/>
    <property type="project" value="TreeGrafter"/>
</dbReference>
<reference evidence="2" key="1">
    <citation type="submission" date="2022-11" db="EMBL/GenBank/DDBJ databases">
        <authorList>
            <person name="Petersen C."/>
        </authorList>
    </citation>
    <scope>NUCLEOTIDE SEQUENCE</scope>
    <source>
        <strain evidence="2">IBT 22155</strain>
    </source>
</reference>
<dbReference type="Pfam" id="PF04185">
    <property type="entry name" value="Phosphoesterase"/>
    <property type="match status" value="1"/>
</dbReference>
<proteinExistence type="predicted"/>
<dbReference type="PANTHER" id="PTHR31956:SF24">
    <property type="entry name" value="PHOSPHOESTERASE SUPERFAMILY PROTEIN (AFU_ORTHOLOGUE AFUA_1G17590)"/>
    <property type="match status" value="1"/>
</dbReference>
<dbReference type="OrthoDB" id="5135119at2759"/>
<dbReference type="GeneID" id="81401876"/>
<evidence type="ECO:0000256" key="1">
    <source>
        <dbReference type="ARBA" id="ARBA00022801"/>
    </source>
</evidence>
<dbReference type="PANTHER" id="PTHR31956">
    <property type="entry name" value="NON-SPECIFIC PHOSPHOLIPASE C4-RELATED"/>
    <property type="match status" value="1"/>
</dbReference>
<dbReference type="InterPro" id="IPR007312">
    <property type="entry name" value="Phosphoesterase"/>
</dbReference>
<name>A0A9W9L7M4_9EURO</name>
<organism evidence="2 3">
    <name type="scientific">Penicillium bovifimosum</name>
    <dbReference type="NCBI Taxonomy" id="126998"/>
    <lineage>
        <taxon>Eukaryota</taxon>
        <taxon>Fungi</taxon>
        <taxon>Dikarya</taxon>
        <taxon>Ascomycota</taxon>
        <taxon>Pezizomycotina</taxon>
        <taxon>Eurotiomycetes</taxon>
        <taxon>Eurotiomycetidae</taxon>
        <taxon>Eurotiales</taxon>
        <taxon>Aspergillaceae</taxon>
        <taxon>Penicillium</taxon>
    </lineage>
</organism>
<dbReference type="Gene3D" id="3.40.720.10">
    <property type="entry name" value="Alkaline Phosphatase, subunit A"/>
    <property type="match status" value="2"/>
</dbReference>
<dbReference type="GO" id="GO:0016788">
    <property type="term" value="F:hydrolase activity, acting on ester bonds"/>
    <property type="evidence" value="ECO:0007669"/>
    <property type="project" value="InterPro"/>
</dbReference>
<keyword evidence="3" id="KW-1185">Reference proteome</keyword>
<keyword evidence="1" id="KW-0378">Hydrolase</keyword>
<accession>A0A9W9L7M4</accession>
<sequence length="479" mass="52705">MNPATESGSLHVPMLLDATSSNRHALEQHVEGVRCPPGVHQPRAHSSDSITNLKDKIKNVVLLVMENRSVDNILGGQTIKGLDNPINNGPFCNPYNLTDSSAGKVCSSAKDFDSILNDPDHSVTGNNIEFFGTFAPSNAHIAQGKLTPTQQGFVHEQLSRYGADVDKASLAKQVINYYTEDEVPVFTSLVQNYLTFNHWHSDHPGPTNPNRAYIVSGTSAGHGTNDEAFNPDTHGLQHRSIFQQLSETNHTWKNYYTSPDMVDAFFFDWTFTSGNDDKAVPLNDFYADAAAGTLPEFSFVDPSCCGVGTNSMHPTGLVSDGETLIKNVYDAVRSSPQWEETLFILTFDETGGFHDHVPPPLATRPDDLTYTETAPNGEEYTFSFDRLGGRLPTLLISPWIAKGQVEQKGTNSDGKVVSYSGSSTLRTLGYLWDFEPFTPRVASSPSFEHLLQKKARKDTPVTLPEPVAFRKVNLQDYVG</sequence>